<feature type="transmembrane region" description="Helical" evidence="6">
    <location>
        <begin position="316"/>
        <end position="340"/>
    </location>
</feature>
<protein>
    <submittedName>
        <fullName evidence="8">Major facilitator family transporter</fullName>
    </submittedName>
</protein>
<feature type="transmembrane region" description="Helical" evidence="6">
    <location>
        <begin position="156"/>
        <end position="176"/>
    </location>
</feature>
<dbReference type="InterPro" id="IPR011701">
    <property type="entry name" value="MFS"/>
</dbReference>
<evidence type="ECO:0000256" key="4">
    <source>
        <dbReference type="ARBA" id="ARBA00022989"/>
    </source>
</evidence>
<organism evidence="8 9">
    <name type="scientific">Pseudomonas chlororaphis</name>
    <dbReference type="NCBI Taxonomy" id="587753"/>
    <lineage>
        <taxon>Bacteria</taxon>
        <taxon>Pseudomonadati</taxon>
        <taxon>Pseudomonadota</taxon>
        <taxon>Gammaproteobacteria</taxon>
        <taxon>Pseudomonadales</taxon>
        <taxon>Pseudomonadaceae</taxon>
        <taxon>Pseudomonas</taxon>
    </lineage>
</organism>
<dbReference type="Pfam" id="PF07690">
    <property type="entry name" value="MFS_1"/>
    <property type="match status" value="1"/>
</dbReference>
<evidence type="ECO:0000313" key="8">
    <source>
        <dbReference type="EMBL" id="AZE49339.1"/>
    </source>
</evidence>
<evidence type="ECO:0000256" key="6">
    <source>
        <dbReference type="SAM" id="Phobius"/>
    </source>
</evidence>
<feature type="transmembrane region" description="Helical" evidence="6">
    <location>
        <begin position="66"/>
        <end position="90"/>
    </location>
</feature>
<dbReference type="GO" id="GO:0022857">
    <property type="term" value="F:transmembrane transporter activity"/>
    <property type="evidence" value="ECO:0007669"/>
    <property type="project" value="InterPro"/>
</dbReference>
<evidence type="ECO:0000259" key="7">
    <source>
        <dbReference type="PROSITE" id="PS50850"/>
    </source>
</evidence>
<dbReference type="RefSeq" id="WP_124321093.1">
    <property type="nucleotide sequence ID" value="NZ_CP027753.1"/>
</dbReference>
<dbReference type="PANTHER" id="PTHR43124:SF3">
    <property type="entry name" value="CHLORAMPHENICOL EFFLUX PUMP RV0191"/>
    <property type="match status" value="1"/>
</dbReference>
<dbReference type="GO" id="GO:0005886">
    <property type="term" value="C:plasma membrane"/>
    <property type="evidence" value="ECO:0007669"/>
    <property type="project" value="UniProtKB-SubCell"/>
</dbReference>
<dbReference type="SUPFAM" id="SSF103473">
    <property type="entry name" value="MFS general substrate transporter"/>
    <property type="match status" value="1"/>
</dbReference>
<evidence type="ECO:0000256" key="3">
    <source>
        <dbReference type="ARBA" id="ARBA00022692"/>
    </source>
</evidence>
<feature type="transmembrane region" description="Helical" evidence="6">
    <location>
        <begin position="379"/>
        <end position="399"/>
    </location>
</feature>
<keyword evidence="5 6" id="KW-0472">Membrane</keyword>
<evidence type="ECO:0000313" key="9">
    <source>
        <dbReference type="Proteomes" id="UP000268048"/>
    </source>
</evidence>
<keyword evidence="2" id="KW-1003">Cell membrane</keyword>
<feature type="transmembrane region" description="Helical" evidence="6">
    <location>
        <begin position="352"/>
        <end position="373"/>
    </location>
</feature>
<feature type="transmembrane region" description="Helical" evidence="6">
    <location>
        <begin position="227"/>
        <end position="247"/>
    </location>
</feature>
<dbReference type="PANTHER" id="PTHR43124">
    <property type="entry name" value="PURINE EFFLUX PUMP PBUE"/>
    <property type="match status" value="1"/>
</dbReference>
<feature type="transmembrane region" description="Helical" evidence="6">
    <location>
        <begin position="292"/>
        <end position="310"/>
    </location>
</feature>
<name>A0A3G7TST4_9PSED</name>
<accession>A0A3G7TST4</accession>
<dbReference type="AlphaFoldDB" id="A0A3G7TST4"/>
<dbReference type="InterPro" id="IPR020846">
    <property type="entry name" value="MFS_dom"/>
</dbReference>
<dbReference type="Proteomes" id="UP000268048">
    <property type="component" value="Chromosome"/>
</dbReference>
<keyword evidence="3 6" id="KW-0812">Transmembrane</keyword>
<feature type="transmembrane region" description="Helical" evidence="6">
    <location>
        <begin position="182"/>
        <end position="206"/>
    </location>
</feature>
<dbReference type="PROSITE" id="PS50850">
    <property type="entry name" value="MFS"/>
    <property type="match status" value="1"/>
</dbReference>
<dbReference type="InterPro" id="IPR050189">
    <property type="entry name" value="MFS_Efflux_Transporters"/>
</dbReference>
<sequence length="412" mass="43369">MTGESQFDFDNGSFTTLGNAEYRTTGRLPLGALLALTMGSFIATANETLPAGLLPQIAEAFGVSQSWAGQMVTLCALGSGLAAIPLTLALQGWRRRLVLLLAVGVFFACNAVTALSPWFSLTLAARFMVGIATGLAWSLLAGYARRLVAPALHGRAMALAMLGIPSALALGVPLGAWLGQLLGWRCVFGTLSGLSLLLMAWIYLNVPDYPGQHSDRRLPLRTVLQTPGVRPVLAVVMLWILAHYTLYTYIAAFLASVGLADQVERGLFAFGIAALVGLWMIGTLIDGRLRRLILLSLAAFTLVSFALGLADLPVSALYIGIILWGMTFGGAPTLLQTALAEVAGDGADIAQSMLVTVFNLAFAGSGVIGGVLLETCGASAIPWVVLVLLLPALLIVSIARGHAFKRSLPPKR</sequence>
<evidence type="ECO:0000256" key="5">
    <source>
        <dbReference type="ARBA" id="ARBA00023136"/>
    </source>
</evidence>
<dbReference type="CDD" id="cd17324">
    <property type="entry name" value="MFS_NepI_like"/>
    <property type="match status" value="1"/>
</dbReference>
<feature type="transmembrane region" description="Helical" evidence="6">
    <location>
        <begin position="125"/>
        <end position="144"/>
    </location>
</feature>
<evidence type="ECO:0000256" key="1">
    <source>
        <dbReference type="ARBA" id="ARBA00004651"/>
    </source>
</evidence>
<feature type="transmembrane region" description="Helical" evidence="6">
    <location>
        <begin position="267"/>
        <end position="285"/>
    </location>
</feature>
<keyword evidence="4 6" id="KW-1133">Transmembrane helix</keyword>
<dbReference type="EMBL" id="CP027753">
    <property type="protein sequence ID" value="AZE49339.1"/>
    <property type="molecule type" value="Genomic_DNA"/>
</dbReference>
<reference evidence="8 9" key="1">
    <citation type="submission" date="2018-03" db="EMBL/GenBank/DDBJ databases">
        <title>Diversity of phytobeneficial traits revealed by whole-genome analysis of worldwide-isolated phenazine-producing Pseudomonas spp.</title>
        <authorList>
            <person name="Biessy A."/>
            <person name="Novinscak A."/>
            <person name="Blom J."/>
            <person name="Leger G."/>
            <person name="Thomashow L.S."/>
            <person name="Cazorla F.M."/>
            <person name="Josic D."/>
            <person name="Filion M."/>
        </authorList>
    </citation>
    <scope>NUCLEOTIDE SEQUENCE [LARGE SCALE GENOMIC DNA]</scope>
    <source>
        <strain evidence="8 9">B25</strain>
    </source>
</reference>
<dbReference type="InterPro" id="IPR036259">
    <property type="entry name" value="MFS_trans_sf"/>
</dbReference>
<comment type="subcellular location">
    <subcellularLocation>
        <location evidence="1">Cell membrane</location>
        <topology evidence="1">Multi-pass membrane protein</topology>
    </subcellularLocation>
</comment>
<feature type="transmembrane region" description="Helical" evidence="6">
    <location>
        <begin position="97"/>
        <end position="119"/>
    </location>
</feature>
<dbReference type="Gene3D" id="1.20.1250.20">
    <property type="entry name" value="MFS general substrate transporter like domains"/>
    <property type="match status" value="1"/>
</dbReference>
<feature type="domain" description="Major facilitator superfamily (MFS) profile" evidence="7">
    <location>
        <begin position="32"/>
        <end position="404"/>
    </location>
</feature>
<gene>
    <name evidence="8" type="ORF">C4K04_3669</name>
</gene>
<feature type="transmembrane region" description="Helical" evidence="6">
    <location>
        <begin position="28"/>
        <end position="46"/>
    </location>
</feature>
<evidence type="ECO:0000256" key="2">
    <source>
        <dbReference type="ARBA" id="ARBA00022475"/>
    </source>
</evidence>
<proteinExistence type="predicted"/>